<dbReference type="InterPro" id="IPR002168">
    <property type="entry name" value="Lipase_GDXG_HIS_AS"/>
</dbReference>
<dbReference type="InterPro" id="IPR019826">
    <property type="entry name" value="Carboxylesterase_B_AS"/>
</dbReference>
<name>A0ABV3DQE3_9ACTN</name>
<dbReference type="Pfam" id="PF00135">
    <property type="entry name" value="COesterase"/>
    <property type="match status" value="1"/>
</dbReference>
<evidence type="ECO:0000313" key="7">
    <source>
        <dbReference type="Proteomes" id="UP001551482"/>
    </source>
</evidence>
<feature type="domain" description="Carboxylesterase type B" evidence="5">
    <location>
        <begin position="3"/>
        <end position="473"/>
    </location>
</feature>
<dbReference type="SUPFAM" id="SSF53474">
    <property type="entry name" value="alpha/beta-Hydrolases"/>
    <property type="match status" value="1"/>
</dbReference>
<evidence type="ECO:0000256" key="2">
    <source>
        <dbReference type="ARBA" id="ARBA00010515"/>
    </source>
</evidence>
<evidence type="ECO:0000256" key="4">
    <source>
        <dbReference type="RuleBase" id="RU361235"/>
    </source>
</evidence>
<organism evidence="6 7">
    <name type="scientific">Streptodolium elevatio</name>
    <dbReference type="NCBI Taxonomy" id="3157996"/>
    <lineage>
        <taxon>Bacteria</taxon>
        <taxon>Bacillati</taxon>
        <taxon>Actinomycetota</taxon>
        <taxon>Actinomycetes</taxon>
        <taxon>Kitasatosporales</taxon>
        <taxon>Streptomycetaceae</taxon>
        <taxon>Streptodolium</taxon>
    </lineage>
</organism>
<proteinExistence type="inferred from homology"/>
<comment type="similarity">
    <text evidence="2">Belongs to the 'GDXG' lipolytic enzyme family.</text>
</comment>
<protein>
    <recommendedName>
        <fullName evidence="4">Carboxylic ester hydrolase</fullName>
        <ecNumber evidence="4">3.1.1.-</ecNumber>
    </recommendedName>
</protein>
<accession>A0ABV3DQE3</accession>
<comment type="caution">
    <text evidence="6">The sequence shown here is derived from an EMBL/GenBank/DDBJ whole genome shotgun (WGS) entry which is preliminary data.</text>
</comment>
<dbReference type="PANTHER" id="PTHR11559">
    <property type="entry name" value="CARBOXYLESTERASE"/>
    <property type="match status" value="1"/>
</dbReference>
<evidence type="ECO:0000259" key="5">
    <source>
        <dbReference type="Pfam" id="PF00135"/>
    </source>
</evidence>
<evidence type="ECO:0000313" key="6">
    <source>
        <dbReference type="EMBL" id="MEU8137682.1"/>
    </source>
</evidence>
<dbReference type="RefSeq" id="WP_358359931.1">
    <property type="nucleotide sequence ID" value="NZ_JBEZFP010000096.1"/>
</dbReference>
<dbReference type="InterPro" id="IPR002018">
    <property type="entry name" value="CarbesteraseB"/>
</dbReference>
<dbReference type="InterPro" id="IPR050309">
    <property type="entry name" value="Type-B_Carboxylest/Lipase"/>
</dbReference>
<comment type="similarity">
    <text evidence="1 4">Belongs to the type-B carboxylesterase/lipase family.</text>
</comment>
<keyword evidence="7" id="KW-1185">Reference proteome</keyword>
<reference evidence="6 7" key="1">
    <citation type="submission" date="2024-06" db="EMBL/GenBank/DDBJ databases">
        <title>The Natural Products Discovery Center: Release of the First 8490 Sequenced Strains for Exploring Actinobacteria Biosynthetic Diversity.</title>
        <authorList>
            <person name="Kalkreuter E."/>
            <person name="Kautsar S.A."/>
            <person name="Yang D."/>
            <person name="Bader C.D."/>
            <person name="Teijaro C.N."/>
            <person name="Fluegel L."/>
            <person name="Davis C.M."/>
            <person name="Simpson J.R."/>
            <person name="Lauterbach L."/>
            <person name="Steele A.D."/>
            <person name="Gui C."/>
            <person name="Meng S."/>
            <person name="Li G."/>
            <person name="Viehrig K."/>
            <person name="Ye F."/>
            <person name="Su P."/>
            <person name="Kiefer A.F."/>
            <person name="Nichols A."/>
            <person name="Cepeda A.J."/>
            <person name="Yan W."/>
            <person name="Fan B."/>
            <person name="Jiang Y."/>
            <person name="Adhikari A."/>
            <person name="Zheng C.-J."/>
            <person name="Schuster L."/>
            <person name="Cowan T.M."/>
            <person name="Smanski M.J."/>
            <person name="Chevrette M.G."/>
            <person name="De Carvalho L.P.S."/>
            <person name="Shen B."/>
        </authorList>
    </citation>
    <scope>NUCLEOTIDE SEQUENCE [LARGE SCALE GENOMIC DNA]</scope>
    <source>
        <strain evidence="6 7">NPDC048946</strain>
    </source>
</reference>
<dbReference type="EMBL" id="JBEZFP010000096">
    <property type="protein sequence ID" value="MEU8137682.1"/>
    <property type="molecule type" value="Genomic_DNA"/>
</dbReference>
<evidence type="ECO:0000256" key="1">
    <source>
        <dbReference type="ARBA" id="ARBA00005964"/>
    </source>
</evidence>
<evidence type="ECO:0000256" key="3">
    <source>
        <dbReference type="ARBA" id="ARBA00022801"/>
    </source>
</evidence>
<keyword evidence="3 4" id="KW-0378">Hydrolase</keyword>
<dbReference type="Gene3D" id="3.40.50.1820">
    <property type="entry name" value="alpha/beta hydrolase"/>
    <property type="match status" value="1"/>
</dbReference>
<dbReference type="Proteomes" id="UP001551482">
    <property type="component" value="Unassembled WGS sequence"/>
</dbReference>
<dbReference type="EC" id="3.1.1.-" evidence="4"/>
<dbReference type="PROSITE" id="PS01173">
    <property type="entry name" value="LIPASE_GDXG_HIS"/>
    <property type="match status" value="1"/>
</dbReference>
<sequence length="492" mass="51122">MDVIVGTAYGKLRGTASDGVTRFLGVPYAAPPFGANRFRPPRPPAPWEGVRDADALGPTAPKAPYPAPLHDLLQEIAVDGEDCLNLNVWAPTGTVAAPVMVWIHGGAFRNGSGSAPVYDGSAFARDGVVCVTFNYRLGVEGFAELPGAPRNRGLLDQIAALTWVRDNIAAFGGDPSRVTVFGESAGAMSVATLLAMDLGLFHRAVAQSGAGQILQEPEDALKVTAAVAGRLGVAPTAEALAAVAPGDLVAAQAEVAAEVAAAPDPRRWGASTVHSGMAFMPVRDDALVPRPPVEAIRAGAGRGVDLLIGSNADEFRLYLAPAGLTKVLSEATAARVLTGLGIDPGLAAAYAANRPDARPGDVAAAVATDGFFRIPAYRVAEARAGHAATWVYEFAWQSGAVGLPDELGACHALEIGFVFDTLGRLDGAGLAGPNPPQSVADAMHAAWVAFARDGDPGWPAYDTATRPVRVFDTETRLDHDPRPDERALWADR</sequence>
<dbReference type="PROSITE" id="PS00122">
    <property type="entry name" value="CARBOXYLESTERASE_B_1"/>
    <property type="match status" value="1"/>
</dbReference>
<gene>
    <name evidence="6" type="ORF">AB0C36_29735</name>
</gene>
<dbReference type="InterPro" id="IPR029058">
    <property type="entry name" value="AB_hydrolase_fold"/>
</dbReference>